<dbReference type="RefSeq" id="WP_132422551.1">
    <property type="nucleotide sequence ID" value="NZ_SMFZ01000001.1"/>
</dbReference>
<evidence type="ECO:0000259" key="2">
    <source>
        <dbReference type="PROSITE" id="PS50937"/>
    </source>
</evidence>
<dbReference type="Pfam" id="PF13411">
    <property type="entry name" value="MerR_1"/>
    <property type="match status" value="1"/>
</dbReference>
<reference evidence="3 4" key="1">
    <citation type="submission" date="2019-03" db="EMBL/GenBank/DDBJ databases">
        <title>Sequencing the genomes of 1000 actinobacteria strains.</title>
        <authorList>
            <person name="Klenk H.-P."/>
        </authorList>
    </citation>
    <scope>NUCLEOTIDE SEQUENCE [LARGE SCALE GENOMIC DNA]</scope>
    <source>
        <strain evidence="3 4">DSM 44969</strain>
    </source>
</reference>
<dbReference type="SUPFAM" id="SSF46955">
    <property type="entry name" value="Putative DNA-binding domain"/>
    <property type="match status" value="2"/>
</dbReference>
<dbReference type="PANTHER" id="PTHR30204">
    <property type="entry name" value="REDOX-CYCLING DRUG-SENSING TRANSCRIPTIONAL ACTIVATOR SOXR"/>
    <property type="match status" value="1"/>
</dbReference>
<dbReference type="Pfam" id="PF00376">
    <property type="entry name" value="MerR"/>
    <property type="match status" value="1"/>
</dbReference>
<feature type="domain" description="HTH merR-type" evidence="2">
    <location>
        <begin position="130"/>
        <end position="198"/>
    </location>
</feature>
<dbReference type="Gene3D" id="1.10.1660.10">
    <property type="match status" value="2"/>
</dbReference>
<evidence type="ECO:0000313" key="3">
    <source>
        <dbReference type="EMBL" id="TCK25955.1"/>
    </source>
</evidence>
<dbReference type="AlphaFoldDB" id="A0A4R1HXV5"/>
<dbReference type="InterPro" id="IPR000551">
    <property type="entry name" value="MerR-type_HTH_dom"/>
</dbReference>
<evidence type="ECO:0000313" key="4">
    <source>
        <dbReference type="Proteomes" id="UP000295560"/>
    </source>
</evidence>
<dbReference type="PANTHER" id="PTHR30204:SF93">
    <property type="entry name" value="HTH MERR-TYPE DOMAIN-CONTAINING PROTEIN"/>
    <property type="match status" value="1"/>
</dbReference>
<dbReference type="OrthoDB" id="3826383at2"/>
<dbReference type="EMBL" id="SMFZ01000001">
    <property type="protein sequence ID" value="TCK25955.1"/>
    <property type="molecule type" value="Genomic_DNA"/>
</dbReference>
<name>A0A4R1HXV5_PSEEN</name>
<organism evidence="3 4">
    <name type="scientific">Pseudonocardia endophytica</name>
    <dbReference type="NCBI Taxonomy" id="401976"/>
    <lineage>
        <taxon>Bacteria</taxon>
        <taxon>Bacillati</taxon>
        <taxon>Actinomycetota</taxon>
        <taxon>Actinomycetes</taxon>
        <taxon>Pseudonocardiales</taxon>
        <taxon>Pseudonocardiaceae</taxon>
        <taxon>Pseudonocardia</taxon>
    </lineage>
</organism>
<keyword evidence="4" id="KW-1185">Reference proteome</keyword>
<evidence type="ECO:0000256" key="1">
    <source>
        <dbReference type="ARBA" id="ARBA00023125"/>
    </source>
</evidence>
<gene>
    <name evidence="3" type="ORF">EV378_1782</name>
</gene>
<dbReference type="GO" id="GO:0003677">
    <property type="term" value="F:DNA binding"/>
    <property type="evidence" value="ECO:0007669"/>
    <property type="project" value="UniProtKB-KW"/>
</dbReference>
<keyword evidence="1 3" id="KW-0238">DNA-binding</keyword>
<dbReference type="InterPro" id="IPR009061">
    <property type="entry name" value="DNA-bd_dom_put_sf"/>
</dbReference>
<dbReference type="GO" id="GO:0003700">
    <property type="term" value="F:DNA-binding transcription factor activity"/>
    <property type="evidence" value="ECO:0007669"/>
    <property type="project" value="InterPro"/>
</dbReference>
<feature type="domain" description="HTH merR-type" evidence="2">
    <location>
        <begin position="18"/>
        <end position="60"/>
    </location>
</feature>
<sequence length="239" mass="25622">MRHTRQPSTGGTLRPIDLAREHGLSTQAVRNYEDAGVLPAAGRRPSGYRSYTDRHAAALRAFLALVAGHGHAAARAIMAAAVEGRIGDALELVDRGHVDLLDRRRVLDGVQRALAGLSGVDGSPHGDDRPIPVGALAHRVGLRPATLRRWERAGLLRPARDRAGHRLYGAADVRDAHVIRELRRGGHPLARIGPLLDELRDAGNTTALADALAERREALTARARAMLRGAGLLDAFLAT</sequence>
<dbReference type="Proteomes" id="UP000295560">
    <property type="component" value="Unassembled WGS sequence"/>
</dbReference>
<dbReference type="SMART" id="SM00422">
    <property type="entry name" value="HTH_MERR"/>
    <property type="match status" value="2"/>
</dbReference>
<dbReference type="InterPro" id="IPR047057">
    <property type="entry name" value="MerR_fam"/>
</dbReference>
<proteinExistence type="predicted"/>
<protein>
    <submittedName>
        <fullName evidence="3">DNA-binding transcriptional MerR regulator</fullName>
    </submittedName>
</protein>
<comment type="caution">
    <text evidence="3">The sequence shown here is derived from an EMBL/GenBank/DDBJ whole genome shotgun (WGS) entry which is preliminary data.</text>
</comment>
<accession>A0A4R1HXV5</accession>
<dbReference type="PROSITE" id="PS50937">
    <property type="entry name" value="HTH_MERR_2"/>
    <property type="match status" value="2"/>
</dbReference>